<dbReference type="AlphaFoldDB" id="A0AA39U6A8"/>
<evidence type="ECO:0000256" key="1">
    <source>
        <dbReference type="SAM" id="MobiDB-lite"/>
    </source>
</evidence>
<name>A0AA39U6A8_9PEZI</name>
<keyword evidence="3" id="KW-1185">Reference proteome</keyword>
<sequence length="153" mass="16176">MQAPFPPTEANQDSAKNLAPSLSSPSSPWPSQPQLPSPPRTTPKPPPRACGSYLYEDAGEDLPSYTNYGPYDGAAPGAEAAKYTSYVSYEGAGTDEDPNEIVAYNNYGKYIGVGKDAPAGESAPALWSAYAKPPQGYGDYVRYKRGGEESEGG</sequence>
<dbReference type="EMBL" id="JAULSU010000007">
    <property type="protein sequence ID" value="KAK0611954.1"/>
    <property type="molecule type" value="Genomic_DNA"/>
</dbReference>
<comment type="caution">
    <text evidence="2">The sequence shown here is derived from an EMBL/GenBank/DDBJ whole genome shotgun (WGS) entry which is preliminary data.</text>
</comment>
<evidence type="ECO:0000313" key="3">
    <source>
        <dbReference type="Proteomes" id="UP001175000"/>
    </source>
</evidence>
<proteinExistence type="predicted"/>
<dbReference type="Proteomes" id="UP001175000">
    <property type="component" value="Unassembled WGS sequence"/>
</dbReference>
<feature type="region of interest" description="Disordered" evidence="1">
    <location>
        <begin position="134"/>
        <end position="153"/>
    </location>
</feature>
<feature type="region of interest" description="Disordered" evidence="1">
    <location>
        <begin position="1"/>
        <end position="56"/>
    </location>
</feature>
<protein>
    <submittedName>
        <fullName evidence="2">Uncharacterized protein</fullName>
    </submittedName>
</protein>
<accession>A0AA39U6A8</accession>
<feature type="compositionally biased region" description="Pro residues" evidence="1">
    <location>
        <begin position="27"/>
        <end position="48"/>
    </location>
</feature>
<organism evidence="2 3">
    <name type="scientific">Immersiella caudata</name>
    <dbReference type="NCBI Taxonomy" id="314043"/>
    <lineage>
        <taxon>Eukaryota</taxon>
        <taxon>Fungi</taxon>
        <taxon>Dikarya</taxon>
        <taxon>Ascomycota</taxon>
        <taxon>Pezizomycotina</taxon>
        <taxon>Sordariomycetes</taxon>
        <taxon>Sordariomycetidae</taxon>
        <taxon>Sordariales</taxon>
        <taxon>Lasiosphaeriaceae</taxon>
        <taxon>Immersiella</taxon>
    </lineage>
</organism>
<feature type="compositionally biased region" description="Basic and acidic residues" evidence="1">
    <location>
        <begin position="141"/>
        <end position="153"/>
    </location>
</feature>
<evidence type="ECO:0000313" key="2">
    <source>
        <dbReference type="EMBL" id="KAK0611954.1"/>
    </source>
</evidence>
<gene>
    <name evidence="2" type="ORF">B0T14DRAFT_500935</name>
</gene>
<reference evidence="2" key="1">
    <citation type="submission" date="2023-06" db="EMBL/GenBank/DDBJ databases">
        <title>Genome-scale phylogeny and comparative genomics of the fungal order Sordariales.</title>
        <authorList>
            <consortium name="Lawrence Berkeley National Laboratory"/>
            <person name="Hensen N."/>
            <person name="Bonometti L."/>
            <person name="Westerberg I."/>
            <person name="Brannstrom I.O."/>
            <person name="Guillou S."/>
            <person name="Cros-Aarteil S."/>
            <person name="Calhoun S."/>
            <person name="Haridas S."/>
            <person name="Kuo A."/>
            <person name="Mondo S."/>
            <person name="Pangilinan J."/>
            <person name="Riley R."/>
            <person name="Labutti K."/>
            <person name="Andreopoulos B."/>
            <person name="Lipzen A."/>
            <person name="Chen C."/>
            <person name="Yanf M."/>
            <person name="Daum C."/>
            <person name="Ng V."/>
            <person name="Clum A."/>
            <person name="Steindorff A."/>
            <person name="Ohm R."/>
            <person name="Martin F."/>
            <person name="Silar P."/>
            <person name="Natvig D."/>
            <person name="Lalanne C."/>
            <person name="Gautier V."/>
            <person name="Ament-Velasquez S.L."/>
            <person name="Kruys A."/>
            <person name="Hutchinson M.I."/>
            <person name="Powell A.J."/>
            <person name="Barry K."/>
            <person name="Miller A.N."/>
            <person name="Grigoriev I.V."/>
            <person name="Debuchy R."/>
            <person name="Gladieux P."/>
            <person name="Thoren M.H."/>
            <person name="Johannesson H."/>
        </authorList>
    </citation>
    <scope>NUCLEOTIDE SEQUENCE</scope>
    <source>
        <strain evidence="2">CBS 606.72</strain>
    </source>
</reference>